<protein>
    <submittedName>
        <fullName evidence="3">Nucleotide-binding universal stress protein, UspA family</fullName>
    </submittedName>
</protein>
<dbReference type="InterPro" id="IPR014729">
    <property type="entry name" value="Rossmann-like_a/b/a_fold"/>
</dbReference>
<dbReference type="InterPro" id="IPR006015">
    <property type="entry name" value="Universal_stress_UspA"/>
</dbReference>
<dbReference type="InterPro" id="IPR006016">
    <property type="entry name" value="UspA"/>
</dbReference>
<dbReference type="RefSeq" id="WP_092849404.1">
    <property type="nucleotide sequence ID" value="NZ_FOPY01000016.1"/>
</dbReference>
<evidence type="ECO:0000259" key="2">
    <source>
        <dbReference type="Pfam" id="PF00582"/>
    </source>
</evidence>
<dbReference type="STRING" id="442341.SAMN04487959_11654"/>
<feature type="domain" description="UspA" evidence="2">
    <location>
        <begin position="1"/>
        <end position="142"/>
    </location>
</feature>
<dbReference type="EMBL" id="FOPY01000016">
    <property type="protein sequence ID" value="SFI07129.1"/>
    <property type="molecule type" value="Genomic_DNA"/>
</dbReference>
<evidence type="ECO:0000256" key="1">
    <source>
        <dbReference type="ARBA" id="ARBA00008791"/>
    </source>
</evidence>
<comment type="similarity">
    <text evidence="1">Belongs to the universal stress protein A family.</text>
</comment>
<dbReference type="PANTHER" id="PTHR46268">
    <property type="entry name" value="STRESS RESPONSE PROTEIN NHAX"/>
    <property type="match status" value="1"/>
</dbReference>
<proteinExistence type="inferred from homology"/>
<reference evidence="3 4" key="1">
    <citation type="submission" date="2016-10" db="EMBL/GenBank/DDBJ databases">
        <authorList>
            <person name="de Groot N.N."/>
        </authorList>
    </citation>
    <scope>NUCLEOTIDE SEQUENCE [LARGE SCALE GENOMIC DNA]</scope>
    <source>
        <strain evidence="3 4">CGMCC 1.6848</strain>
    </source>
</reference>
<evidence type="ECO:0000313" key="4">
    <source>
        <dbReference type="Proteomes" id="UP000199040"/>
    </source>
</evidence>
<dbReference type="PANTHER" id="PTHR46268:SF6">
    <property type="entry name" value="UNIVERSAL STRESS PROTEIN UP12"/>
    <property type="match status" value="1"/>
</dbReference>
<sequence length="142" mass="15870">MYENIVLPIDLNHGESWEKALPTALALCQTFNAKLHVVTVLPDYRMPLVGSFFPADFSEKARKKLSEAQRKFVDEHVPGDTEVQCHIVEGSPYEGIIRTAKSVRADLIVMASHNRHELADFLVGPNAEHVVRHAGISVMVVR</sequence>
<dbReference type="Proteomes" id="UP000199040">
    <property type="component" value="Unassembled WGS sequence"/>
</dbReference>
<dbReference type="AlphaFoldDB" id="A0A1I3F7A7"/>
<dbReference type="CDD" id="cd00293">
    <property type="entry name" value="USP-like"/>
    <property type="match status" value="1"/>
</dbReference>
<gene>
    <name evidence="3" type="ORF">SAMN04487959_11654</name>
</gene>
<keyword evidence="4" id="KW-1185">Reference proteome</keyword>
<evidence type="ECO:0000313" key="3">
    <source>
        <dbReference type="EMBL" id="SFI07129.1"/>
    </source>
</evidence>
<accession>A0A1I3F7A7</accession>
<dbReference type="SUPFAM" id="SSF52402">
    <property type="entry name" value="Adenine nucleotide alpha hydrolases-like"/>
    <property type="match status" value="1"/>
</dbReference>
<dbReference type="Gene3D" id="3.40.50.620">
    <property type="entry name" value="HUPs"/>
    <property type="match status" value="1"/>
</dbReference>
<dbReference type="PRINTS" id="PR01438">
    <property type="entry name" value="UNVRSLSTRESS"/>
</dbReference>
<name>A0A1I3F7A7_9GAMM</name>
<dbReference type="Pfam" id="PF00582">
    <property type="entry name" value="Usp"/>
    <property type="match status" value="1"/>
</dbReference>
<organism evidence="3 4">
    <name type="scientific">Modicisalibacter xianhensis</name>
    <dbReference type="NCBI Taxonomy" id="442341"/>
    <lineage>
        <taxon>Bacteria</taxon>
        <taxon>Pseudomonadati</taxon>
        <taxon>Pseudomonadota</taxon>
        <taxon>Gammaproteobacteria</taxon>
        <taxon>Oceanospirillales</taxon>
        <taxon>Halomonadaceae</taxon>
        <taxon>Modicisalibacter</taxon>
    </lineage>
</organism>